<proteinExistence type="predicted"/>
<gene>
    <name evidence="1" type="ORF">HHI36_013558</name>
</gene>
<dbReference type="AlphaFoldDB" id="A0ABD2NI60"/>
<dbReference type="EMBL" id="JABFTP020000103">
    <property type="protein sequence ID" value="KAL3278219.1"/>
    <property type="molecule type" value="Genomic_DNA"/>
</dbReference>
<comment type="caution">
    <text evidence="1">The sequence shown here is derived from an EMBL/GenBank/DDBJ whole genome shotgun (WGS) entry which is preliminary data.</text>
</comment>
<evidence type="ECO:0000313" key="2">
    <source>
        <dbReference type="Proteomes" id="UP001516400"/>
    </source>
</evidence>
<dbReference type="Gene3D" id="3.80.10.10">
    <property type="entry name" value="Ribonuclease Inhibitor"/>
    <property type="match status" value="2"/>
</dbReference>
<dbReference type="SUPFAM" id="SSF52047">
    <property type="entry name" value="RNI-like"/>
    <property type="match status" value="1"/>
</dbReference>
<evidence type="ECO:0000313" key="1">
    <source>
        <dbReference type="EMBL" id="KAL3278219.1"/>
    </source>
</evidence>
<organism evidence="1 2">
    <name type="scientific">Cryptolaemus montrouzieri</name>
    <dbReference type="NCBI Taxonomy" id="559131"/>
    <lineage>
        <taxon>Eukaryota</taxon>
        <taxon>Metazoa</taxon>
        <taxon>Ecdysozoa</taxon>
        <taxon>Arthropoda</taxon>
        <taxon>Hexapoda</taxon>
        <taxon>Insecta</taxon>
        <taxon>Pterygota</taxon>
        <taxon>Neoptera</taxon>
        <taxon>Endopterygota</taxon>
        <taxon>Coleoptera</taxon>
        <taxon>Polyphaga</taxon>
        <taxon>Cucujiformia</taxon>
        <taxon>Coccinelloidea</taxon>
        <taxon>Coccinellidae</taxon>
        <taxon>Scymninae</taxon>
        <taxon>Scymnini</taxon>
        <taxon>Cryptolaemus</taxon>
    </lineage>
</organism>
<dbReference type="InterPro" id="IPR032675">
    <property type="entry name" value="LRR_dom_sf"/>
</dbReference>
<protein>
    <submittedName>
        <fullName evidence="1">Uncharacterized protein</fullName>
    </submittedName>
</protein>
<dbReference type="Proteomes" id="UP001516400">
    <property type="component" value="Unassembled WGS sequence"/>
</dbReference>
<accession>A0ABD2NI60</accession>
<keyword evidence="2" id="KW-1185">Reference proteome</keyword>
<name>A0ABD2NI60_9CUCU</name>
<reference evidence="1 2" key="1">
    <citation type="journal article" date="2021" name="BMC Biol.">
        <title>Horizontally acquired antibacterial genes associated with adaptive radiation of ladybird beetles.</title>
        <authorList>
            <person name="Li H.S."/>
            <person name="Tang X.F."/>
            <person name="Huang Y.H."/>
            <person name="Xu Z.Y."/>
            <person name="Chen M.L."/>
            <person name="Du X.Y."/>
            <person name="Qiu B.Y."/>
            <person name="Chen P.T."/>
            <person name="Zhang W."/>
            <person name="Slipinski A."/>
            <person name="Escalona H.E."/>
            <person name="Waterhouse R.M."/>
            <person name="Zwick A."/>
            <person name="Pang H."/>
        </authorList>
    </citation>
    <scope>NUCLEOTIDE SEQUENCE [LARGE SCALE GENOMIC DNA]</scope>
    <source>
        <strain evidence="1">SYSU2018</strain>
    </source>
</reference>
<sequence length="470" mass="53211">MSPRIPVSPLRYLCARHISNRLILLLCDEDRLTNEATRNYFLDVTYEVLQELLGNILNSTNLDAATRFNSLQVLLRNDVRKLNTGIFPHSYYGKILEVIISNGRGLHQLNLKGVWARDHPELLRDLVSSLSNLRILIIPHIANDDILQCIGGCKNLNTLDISGEASFTTYGLNCLRNKNLYILSLGNYGKKEICEGNSDDIPLVSSIISNLPSLKNIRTYSFTGCSLSILYQSRLCSLTNLTYLHDTGTTNEVLDAIIELCPFLESIHLESPEQGVVLRLSKFKRLQCLKLVKSSNIELTEYLNNHGSNLEILKVNHNKSERLDVTTIATEIAKIHTIEFYQMSLSFSNPEVFFMSLSNLEILYCDITDNGMKQILSNSPFLKKAVFGCVINFSDGDIFRLCADCDFLHLEDLWFSCAKKLTIISVELLMGHCPNLRTIGQLGGWDITSQEIEFFRNLLHFSNIDLTLFD</sequence>